<accession>B2JPT4</accession>
<evidence type="ECO:0000313" key="2">
    <source>
        <dbReference type="Proteomes" id="UP000001192"/>
    </source>
</evidence>
<sequence>MKAAVLAGHAAKLPATTLVICDEVGRRMSEPPWAALPSSDDVFTHRKEAALRTGFRKNGNRSGLTAPWLLVTWRTARKTPEFPHLSPVSSQRLARLRPDWGHSTRQICSRISSP</sequence>
<keyword evidence="2" id="KW-1185">Reference proteome</keyword>
<dbReference type="HOGENOM" id="CLU_2116397_0_0_4"/>
<gene>
    <name evidence="1" type="ordered locus">Bphy_4154</name>
</gene>
<reference evidence="2" key="1">
    <citation type="journal article" date="2014" name="Stand. Genomic Sci.">
        <title>Complete genome sequence of Burkholderia phymatum STM815(T), a broad host range and efficient nitrogen-fixing symbiont of Mimosa species.</title>
        <authorList>
            <person name="Moulin L."/>
            <person name="Klonowska A."/>
            <person name="Caroline B."/>
            <person name="Booth K."/>
            <person name="Vriezen J.A."/>
            <person name="Melkonian R."/>
            <person name="James E.K."/>
            <person name="Young J.P."/>
            <person name="Bena G."/>
            <person name="Hauser L."/>
            <person name="Land M."/>
            <person name="Kyrpides N."/>
            <person name="Bruce D."/>
            <person name="Chain P."/>
            <person name="Copeland A."/>
            <person name="Pitluck S."/>
            <person name="Woyke T."/>
            <person name="Lizotte-Waniewski M."/>
            <person name="Bristow J."/>
            <person name="Riley M."/>
        </authorList>
    </citation>
    <scope>NUCLEOTIDE SEQUENCE [LARGE SCALE GENOMIC DNA]</scope>
    <source>
        <strain evidence="2">DSM 17167 / CIP 108236 / LMG 21445 / STM815</strain>
    </source>
</reference>
<protein>
    <submittedName>
        <fullName evidence="1">Uncharacterized protein</fullName>
    </submittedName>
</protein>
<dbReference type="AlphaFoldDB" id="B2JPT4"/>
<dbReference type="EMBL" id="CP001044">
    <property type="protein sequence ID" value="ACC73275.1"/>
    <property type="molecule type" value="Genomic_DNA"/>
</dbReference>
<evidence type="ECO:0000313" key="1">
    <source>
        <dbReference type="EMBL" id="ACC73275.1"/>
    </source>
</evidence>
<dbReference type="Proteomes" id="UP000001192">
    <property type="component" value="Chromosome 2"/>
</dbReference>
<proteinExistence type="predicted"/>
<name>B2JPT4_PARP8</name>
<organism evidence="1 2">
    <name type="scientific">Paraburkholderia phymatum (strain DSM 17167 / CIP 108236 / LMG 21445 / STM815)</name>
    <name type="common">Burkholderia phymatum</name>
    <dbReference type="NCBI Taxonomy" id="391038"/>
    <lineage>
        <taxon>Bacteria</taxon>
        <taxon>Pseudomonadati</taxon>
        <taxon>Pseudomonadota</taxon>
        <taxon>Betaproteobacteria</taxon>
        <taxon>Burkholderiales</taxon>
        <taxon>Burkholderiaceae</taxon>
        <taxon>Paraburkholderia</taxon>
    </lineage>
</organism>
<dbReference type="KEGG" id="bph:Bphy_4154"/>